<dbReference type="FunFam" id="3.30.420.10:FF:000076">
    <property type="entry name" value="RBR-type E3 ubiquitin transferase"/>
    <property type="match status" value="2"/>
</dbReference>
<protein>
    <recommendedName>
        <fullName evidence="6">RBR-type E3 ubiquitin transferase</fullName>
        <ecNumber evidence="6">2.3.2.31</ecNumber>
    </recommendedName>
</protein>
<feature type="domain" description="RING-type" evidence="15">
    <location>
        <begin position="573"/>
        <end position="621"/>
    </location>
</feature>
<dbReference type="InterPro" id="IPR031127">
    <property type="entry name" value="E3_UB_ligase_RBR"/>
</dbReference>
<sequence>MEKDDLEVEPAGKPLYRLYFKGLVTEEKAMLFAGFGVAICGDKEDLLFDMKGPIHDPAITLLEADLIALKCGLSEAVSLGINHISICCDHDQIFELVMGRFTPEQENIALLMRDVQGIRNNLTSSVPVLLTRDQSNFAYDFAIEAISSDIIIDIPPQKETCNICLNDDINADQMFSVDKCGHMFCSECVKRHIEVRLLEGSLIRCPHYRCISLLTYGSCVNLLTPKLKEMWEQKTKEDSIPVTHRVYCPNPRCSTLMSEAELSELIIGFRRRCVKCGEPFCTKCKVPWHNNLLCDQYKRLHPNPTENDGKLKDLANEKSWRQCSKCKHMIERSSGCLNVDIDFVINVEPMLDCATMVTTFLNTILNTILDVDARYERGHGVLKFAADMEEEGTLVRADNLKHAGNPSPSKSSPYSLYFKGLVSEETTESSAEFRVAICGYKDGLMFQMKGPIHDSPITLLEAELMALKCGLSEAVSLGINHISICCDNDQIFEWVMGRSVPQQENIALLIRDVQGIRKRFTSSIAVRVTRNQVEFAYKVGMEAICSKTKIAMPSLFHPGKIDVPALFHPKKTCSICFDDDINADQMFSVDICCHVFCSECVRRHIEVRLAGGYSVTCPQYRCKSKLTYGSCVNILTPKLKEMWEQRIREDAIHVMDRVYCPNPTCSALMSLTELYQHTGVRRCCVKCGEPFCIKCKIPWHNNLSCKRYKELHSNRATNDNKLTQLANQKSWRQCSKCKQMIELSEGCGHEFCYGCGADAGSCSHGHAYYFSYEDLEPEVPGLVLVSIVAVIMIFFIR</sequence>
<dbReference type="Pfam" id="PF00097">
    <property type="entry name" value="zf-C3HC4"/>
    <property type="match status" value="1"/>
</dbReference>
<dbReference type="InterPro" id="IPR044066">
    <property type="entry name" value="TRIAD_supradom"/>
</dbReference>
<dbReference type="Gene3D" id="1.20.120.1750">
    <property type="match status" value="1"/>
</dbReference>
<keyword evidence="10 13" id="KW-0863">Zinc-finger</keyword>
<feature type="domain" description="RING-type" evidence="16">
    <location>
        <begin position="157"/>
        <end position="385"/>
    </location>
</feature>
<evidence type="ECO:0000256" key="3">
    <source>
        <dbReference type="ARBA" id="ARBA00003976"/>
    </source>
</evidence>
<dbReference type="EC" id="2.3.2.31" evidence="6"/>
<dbReference type="EMBL" id="LR999454">
    <property type="protein sequence ID" value="CAE6010975.1"/>
    <property type="molecule type" value="Genomic_DNA"/>
</dbReference>
<keyword evidence="11" id="KW-0833">Ubl conjugation pathway</keyword>
<keyword evidence="12" id="KW-0862">Zinc</keyword>
<gene>
    <name evidence="17" type="ORF">AARE701A_LOCUS9670</name>
</gene>
<evidence type="ECO:0000256" key="8">
    <source>
        <dbReference type="ARBA" id="ARBA00022723"/>
    </source>
</evidence>
<dbReference type="InterPro" id="IPR017907">
    <property type="entry name" value="Znf_RING_CS"/>
</dbReference>
<dbReference type="Gene3D" id="3.30.420.10">
    <property type="entry name" value="Ribonuclease H-like superfamily/Ribonuclease H"/>
    <property type="match status" value="1"/>
</dbReference>
<evidence type="ECO:0000259" key="16">
    <source>
        <dbReference type="PROSITE" id="PS51873"/>
    </source>
</evidence>
<evidence type="ECO:0000256" key="1">
    <source>
        <dbReference type="ARBA" id="ARBA00001798"/>
    </source>
</evidence>
<keyword evidence="14" id="KW-0812">Transmembrane</keyword>
<evidence type="ECO:0000256" key="6">
    <source>
        <dbReference type="ARBA" id="ARBA00012251"/>
    </source>
</evidence>
<feature type="transmembrane region" description="Helical" evidence="14">
    <location>
        <begin position="779"/>
        <end position="796"/>
    </location>
</feature>
<dbReference type="InterPro" id="IPR036397">
    <property type="entry name" value="RNaseH_sf"/>
</dbReference>
<evidence type="ECO:0000256" key="5">
    <source>
        <dbReference type="ARBA" id="ARBA00005884"/>
    </source>
</evidence>
<feature type="domain" description="RING-type" evidence="15">
    <location>
        <begin position="161"/>
        <end position="209"/>
    </location>
</feature>
<dbReference type="InterPro" id="IPR013083">
    <property type="entry name" value="Znf_RING/FYVE/PHD"/>
</dbReference>
<organism evidence="17 18">
    <name type="scientific">Arabidopsis arenosa</name>
    <name type="common">Sand rock-cress</name>
    <name type="synonym">Cardaminopsis arenosa</name>
    <dbReference type="NCBI Taxonomy" id="38785"/>
    <lineage>
        <taxon>Eukaryota</taxon>
        <taxon>Viridiplantae</taxon>
        <taxon>Streptophyta</taxon>
        <taxon>Embryophyta</taxon>
        <taxon>Tracheophyta</taxon>
        <taxon>Spermatophyta</taxon>
        <taxon>Magnoliopsida</taxon>
        <taxon>eudicotyledons</taxon>
        <taxon>Gunneridae</taxon>
        <taxon>Pentapetalae</taxon>
        <taxon>rosids</taxon>
        <taxon>malvids</taxon>
        <taxon>Brassicales</taxon>
        <taxon>Brassicaceae</taxon>
        <taxon>Camelineae</taxon>
        <taxon>Arabidopsis</taxon>
    </lineage>
</organism>
<evidence type="ECO:0000256" key="12">
    <source>
        <dbReference type="ARBA" id="ARBA00022833"/>
    </source>
</evidence>
<feature type="domain" description="RING-type" evidence="16">
    <location>
        <begin position="569"/>
        <end position="782"/>
    </location>
</feature>
<dbReference type="GO" id="GO:0003676">
    <property type="term" value="F:nucleic acid binding"/>
    <property type="evidence" value="ECO:0007669"/>
    <property type="project" value="InterPro"/>
</dbReference>
<dbReference type="CDD" id="cd22582">
    <property type="entry name" value="BRcat_RBR_unk"/>
    <property type="match status" value="2"/>
</dbReference>
<evidence type="ECO:0000313" key="17">
    <source>
        <dbReference type="EMBL" id="CAE6010975.1"/>
    </source>
</evidence>
<keyword evidence="18" id="KW-1185">Reference proteome</keyword>
<evidence type="ECO:0000256" key="7">
    <source>
        <dbReference type="ARBA" id="ARBA00022679"/>
    </source>
</evidence>
<dbReference type="InterPro" id="IPR002156">
    <property type="entry name" value="RNaseH_domain"/>
</dbReference>
<dbReference type="GO" id="GO:0016567">
    <property type="term" value="P:protein ubiquitination"/>
    <property type="evidence" value="ECO:0007669"/>
    <property type="project" value="InterPro"/>
</dbReference>
<dbReference type="PROSITE" id="PS00518">
    <property type="entry name" value="ZF_RING_1"/>
    <property type="match status" value="2"/>
</dbReference>
<keyword evidence="8" id="KW-0479">Metal-binding</keyword>
<keyword evidence="9" id="KW-0677">Repeat</keyword>
<dbReference type="PANTHER" id="PTHR11685">
    <property type="entry name" value="RBR FAMILY RING FINGER AND IBR DOMAIN-CONTAINING"/>
    <property type="match status" value="1"/>
</dbReference>
<dbReference type="FunFam" id="3.30.40.10:FF:000230">
    <property type="entry name" value="RBR-type E3 ubiquitin transferase"/>
    <property type="match status" value="2"/>
</dbReference>
<keyword evidence="14" id="KW-1133">Transmembrane helix</keyword>
<keyword evidence="7" id="KW-0808">Transferase</keyword>
<comment type="function">
    <text evidence="3">Might act as an E3 ubiquitin-protein ligase, or as part of E3 complex, which accepts ubiquitin from specific E2 ubiquitin-conjugating enzymes and then transfers it to substrates.</text>
</comment>
<evidence type="ECO:0000256" key="4">
    <source>
        <dbReference type="ARBA" id="ARBA00004906"/>
    </source>
</evidence>
<dbReference type="Pfam" id="PF13456">
    <property type="entry name" value="RVT_3"/>
    <property type="match status" value="2"/>
</dbReference>
<dbReference type="GO" id="GO:0008270">
    <property type="term" value="F:zinc ion binding"/>
    <property type="evidence" value="ECO:0007669"/>
    <property type="project" value="UniProtKB-KW"/>
</dbReference>
<dbReference type="InterPro" id="IPR002867">
    <property type="entry name" value="IBR_dom"/>
</dbReference>
<evidence type="ECO:0000256" key="11">
    <source>
        <dbReference type="ARBA" id="ARBA00022786"/>
    </source>
</evidence>
<dbReference type="SMART" id="SM00647">
    <property type="entry name" value="IBR"/>
    <property type="match status" value="2"/>
</dbReference>
<dbReference type="InterPro" id="IPR001841">
    <property type="entry name" value="Znf_RING"/>
</dbReference>
<dbReference type="SMART" id="SM00184">
    <property type="entry name" value="RING"/>
    <property type="match status" value="3"/>
</dbReference>
<dbReference type="GO" id="GO:0061630">
    <property type="term" value="F:ubiquitin protein ligase activity"/>
    <property type="evidence" value="ECO:0007669"/>
    <property type="project" value="UniProtKB-EC"/>
</dbReference>
<evidence type="ECO:0000313" key="18">
    <source>
        <dbReference type="Proteomes" id="UP000682877"/>
    </source>
</evidence>
<dbReference type="AlphaFoldDB" id="A0A8S2A4V7"/>
<dbReference type="Gene3D" id="3.30.40.10">
    <property type="entry name" value="Zinc/RING finger domain, C3HC4 (zinc finger)"/>
    <property type="match status" value="2"/>
</dbReference>
<dbReference type="PROSITE" id="PS50089">
    <property type="entry name" value="ZF_RING_2"/>
    <property type="match status" value="2"/>
</dbReference>
<dbReference type="InterPro" id="IPR018957">
    <property type="entry name" value="Znf_C3HC4_RING-type"/>
</dbReference>
<evidence type="ECO:0000256" key="14">
    <source>
        <dbReference type="SAM" id="Phobius"/>
    </source>
</evidence>
<proteinExistence type="inferred from homology"/>
<evidence type="ECO:0000256" key="9">
    <source>
        <dbReference type="ARBA" id="ARBA00022737"/>
    </source>
</evidence>
<dbReference type="PROSITE" id="PS51873">
    <property type="entry name" value="TRIAD"/>
    <property type="match status" value="2"/>
</dbReference>
<dbReference type="GO" id="GO:0004523">
    <property type="term" value="F:RNA-DNA hybrid ribonuclease activity"/>
    <property type="evidence" value="ECO:0007669"/>
    <property type="project" value="InterPro"/>
</dbReference>
<evidence type="ECO:0000259" key="15">
    <source>
        <dbReference type="PROSITE" id="PS50089"/>
    </source>
</evidence>
<evidence type="ECO:0000256" key="2">
    <source>
        <dbReference type="ARBA" id="ARBA00001947"/>
    </source>
</evidence>
<keyword evidence="14" id="KW-0472">Membrane</keyword>
<dbReference type="Proteomes" id="UP000682877">
    <property type="component" value="Chromosome 4"/>
</dbReference>
<dbReference type="SUPFAM" id="SSF57850">
    <property type="entry name" value="RING/U-box"/>
    <property type="match status" value="4"/>
</dbReference>
<name>A0A8S2A4V7_ARAAE</name>
<comment type="cofactor">
    <cofactor evidence="2">
        <name>Zn(2+)</name>
        <dbReference type="ChEBI" id="CHEBI:29105"/>
    </cofactor>
</comment>
<reference evidence="17" key="1">
    <citation type="submission" date="2021-01" db="EMBL/GenBank/DDBJ databases">
        <authorList>
            <person name="Bezrukov I."/>
        </authorList>
    </citation>
    <scope>NUCLEOTIDE SEQUENCE</scope>
</reference>
<evidence type="ECO:0000256" key="10">
    <source>
        <dbReference type="ARBA" id="ARBA00022771"/>
    </source>
</evidence>
<comment type="catalytic activity">
    <reaction evidence="1">
        <text>[E2 ubiquitin-conjugating enzyme]-S-ubiquitinyl-L-cysteine + [acceptor protein]-L-lysine = [E2 ubiquitin-conjugating enzyme]-L-cysteine + [acceptor protein]-N(6)-ubiquitinyl-L-lysine.</text>
        <dbReference type="EC" id="2.3.2.31"/>
    </reaction>
</comment>
<comment type="similarity">
    <text evidence="5">Belongs to the RBR family. Ariadne subfamily.</text>
</comment>
<evidence type="ECO:0000256" key="13">
    <source>
        <dbReference type="PROSITE-ProRule" id="PRU00175"/>
    </source>
</evidence>
<comment type="pathway">
    <text evidence="4">Protein modification; protein ubiquitination.</text>
</comment>
<dbReference type="Pfam" id="PF01485">
    <property type="entry name" value="IBR"/>
    <property type="match status" value="2"/>
</dbReference>
<accession>A0A8S2A4V7</accession>